<dbReference type="GO" id="GO:0003723">
    <property type="term" value="F:RNA binding"/>
    <property type="evidence" value="ECO:0007669"/>
    <property type="project" value="UniProtKB-UniRule"/>
</dbReference>
<dbReference type="InterPro" id="IPR052600">
    <property type="entry name" value="Nuc_rcpt_coact/corep"/>
</dbReference>
<dbReference type="InterPro" id="IPR000504">
    <property type="entry name" value="RRM_dom"/>
</dbReference>
<organism evidence="5">
    <name type="scientific">Cuerna arida</name>
    <dbReference type="NCBI Taxonomy" id="1464854"/>
    <lineage>
        <taxon>Eukaryota</taxon>
        <taxon>Metazoa</taxon>
        <taxon>Ecdysozoa</taxon>
        <taxon>Arthropoda</taxon>
        <taxon>Hexapoda</taxon>
        <taxon>Insecta</taxon>
        <taxon>Pterygota</taxon>
        <taxon>Neoptera</taxon>
        <taxon>Paraneoptera</taxon>
        <taxon>Hemiptera</taxon>
        <taxon>Auchenorrhyncha</taxon>
        <taxon>Membracoidea</taxon>
        <taxon>Cicadellidae</taxon>
        <taxon>Cicadellinae</taxon>
        <taxon>Proconiini</taxon>
        <taxon>Cuerna</taxon>
    </lineage>
</organism>
<feature type="non-terminal residue" evidence="5">
    <location>
        <position position="353"/>
    </location>
</feature>
<dbReference type="AlphaFoldDB" id="A0A1B6H069"/>
<feature type="compositionally biased region" description="Basic and acidic residues" evidence="3">
    <location>
        <begin position="152"/>
        <end position="183"/>
    </location>
</feature>
<protein>
    <recommendedName>
        <fullName evidence="4">RRM domain-containing protein</fullName>
    </recommendedName>
</protein>
<feature type="region of interest" description="Disordered" evidence="3">
    <location>
        <begin position="96"/>
        <end position="201"/>
    </location>
</feature>
<dbReference type="SUPFAM" id="SSF52954">
    <property type="entry name" value="Class II aaRS ABD-related"/>
    <property type="match status" value="1"/>
</dbReference>
<evidence type="ECO:0000313" key="5">
    <source>
        <dbReference type="EMBL" id="JAS68063.1"/>
    </source>
</evidence>
<keyword evidence="1 2" id="KW-0694">RNA-binding</keyword>
<name>A0A1B6H069_9HEMI</name>
<proteinExistence type="predicted"/>
<gene>
    <name evidence="5" type="ORF">g.14119</name>
</gene>
<dbReference type="SMART" id="SM00360">
    <property type="entry name" value="RRM"/>
    <property type="match status" value="1"/>
</dbReference>
<dbReference type="PANTHER" id="PTHR23295:SF6">
    <property type="entry name" value="NEOSIN, ISOFORM A"/>
    <property type="match status" value="1"/>
</dbReference>
<sequence length="353" mass="39083">MSFNDHSGGPSGRELYSLMNNPTTVGARIFIGNIPAKMEREELEEKFSMYGKIAGLVPKKGFAFIQYENEQSANDAILNECGKMYYGRKIDVKAATQRSEGGGMPPQDRPDMMERDRSPPRGGPPRDWREHERFEGAGFGGRGGGRGGRGRGGLDREPPLDRFGRDEFRGLPDDYRGPSDDLRGGPLPDMGRDFNGGPRGRGLEPRGLPPAHDFPPVEPRAVIAADRTNDCEIIVVNKMVREYAEFIERRLIKIGLTVDLLFPNEEVPLGRVLANISGRGTLFAIIVNMTNEEHRSLTLNLLYGQPQEHRNMPLEDALAFIARSFDSYLRGERGQGPGPVAVGQSALDRHPEA</sequence>
<dbReference type="Gene3D" id="3.30.70.330">
    <property type="match status" value="1"/>
</dbReference>
<dbReference type="EMBL" id="GECZ01001706">
    <property type="protein sequence ID" value="JAS68063.1"/>
    <property type="molecule type" value="Transcribed_RNA"/>
</dbReference>
<accession>A0A1B6H069</accession>
<dbReference type="InterPro" id="IPR036621">
    <property type="entry name" value="Anticodon-bd_dom_sf"/>
</dbReference>
<evidence type="ECO:0000256" key="3">
    <source>
        <dbReference type="SAM" id="MobiDB-lite"/>
    </source>
</evidence>
<evidence type="ECO:0000259" key="4">
    <source>
        <dbReference type="PROSITE" id="PS50102"/>
    </source>
</evidence>
<feature type="compositionally biased region" description="Basic and acidic residues" evidence="3">
    <location>
        <begin position="108"/>
        <end position="135"/>
    </location>
</feature>
<reference evidence="5" key="1">
    <citation type="submission" date="2015-11" db="EMBL/GenBank/DDBJ databases">
        <title>De novo transcriptome assembly of four potential Pierce s Disease insect vectors from Arizona vineyards.</title>
        <authorList>
            <person name="Tassone E.E."/>
        </authorList>
    </citation>
    <scope>NUCLEOTIDE SEQUENCE</scope>
</reference>
<dbReference type="Pfam" id="PF00076">
    <property type="entry name" value="RRM_1"/>
    <property type="match status" value="1"/>
</dbReference>
<feature type="region of interest" description="Disordered" evidence="3">
    <location>
        <begin position="332"/>
        <end position="353"/>
    </location>
</feature>
<feature type="domain" description="RRM" evidence="4">
    <location>
        <begin position="27"/>
        <end position="97"/>
    </location>
</feature>
<dbReference type="Gene3D" id="3.40.50.800">
    <property type="entry name" value="Anticodon-binding domain"/>
    <property type="match status" value="1"/>
</dbReference>
<evidence type="ECO:0000256" key="2">
    <source>
        <dbReference type="PROSITE-ProRule" id="PRU00176"/>
    </source>
</evidence>
<dbReference type="SUPFAM" id="SSF54928">
    <property type="entry name" value="RNA-binding domain, RBD"/>
    <property type="match status" value="1"/>
</dbReference>
<dbReference type="InterPro" id="IPR035979">
    <property type="entry name" value="RBD_domain_sf"/>
</dbReference>
<dbReference type="PROSITE" id="PS50102">
    <property type="entry name" value="RRM"/>
    <property type="match status" value="1"/>
</dbReference>
<dbReference type="InterPro" id="IPR012677">
    <property type="entry name" value="Nucleotide-bd_a/b_plait_sf"/>
</dbReference>
<feature type="compositionally biased region" description="Gly residues" evidence="3">
    <location>
        <begin position="137"/>
        <end position="151"/>
    </location>
</feature>
<dbReference type="PANTHER" id="PTHR23295">
    <property type="entry name" value="NUCLEAR RECEPTOR COACTIVATOR 5-RELATED"/>
    <property type="match status" value="1"/>
</dbReference>
<evidence type="ECO:0000256" key="1">
    <source>
        <dbReference type="ARBA" id="ARBA00022884"/>
    </source>
</evidence>